<evidence type="ECO:0008006" key="3">
    <source>
        <dbReference type="Google" id="ProtNLM"/>
    </source>
</evidence>
<proteinExistence type="predicted"/>
<dbReference type="RefSeq" id="WP_342694236.1">
    <property type="nucleotide sequence ID" value="NZ_JBCGDO010000001.1"/>
</dbReference>
<dbReference type="Proteomes" id="UP001460072">
    <property type="component" value="Unassembled WGS sequence"/>
</dbReference>
<evidence type="ECO:0000313" key="1">
    <source>
        <dbReference type="EMBL" id="MEM0540989.1"/>
    </source>
</evidence>
<keyword evidence="2" id="KW-1185">Reference proteome</keyword>
<protein>
    <recommendedName>
        <fullName evidence="3">Zinc-binding dehydrogenase</fullName>
    </recommendedName>
</protein>
<organism evidence="1 2">
    <name type="scientific">Flavobacterium aureirubrum</name>
    <dbReference type="NCBI Taxonomy" id="3133147"/>
    <lineage>
        <taxon>Bacteria</taxon>
        <taxon>Pseudomonadati</taxon>
        <taxon>Bacteroidota</taxon>
        <taxon>Flavobacteriia</taxon>
        <taxon>Flavobacteriales</taxon>
        <taxon>Flavobacteriaceae</taxon>
        <taxon>Flavobacterium</taxon>
    </lineage>
</organism>
<name>A0ABU9MZS2_9FLAO</name>
<sequence length="76" mass="8884">MFTHKKAKFYDIKRAKVAQPYWFKEDINVLLDLLNTNKIKTQVETIPFTDLKSIRANHKKLTMGGVKGRISIIHNQ</sequence>
<accession>A0ABU9MZS2</accession>
<reference evidence="1 2" key="1">
    <citation type="submission" date="2024-03" db="EMBL/GenBank/DDBJ databases">
        <title>Two novel species of the genus Flavobacterium exhibiting potentially degradation of complex polysaccharides.</title>
        <authorList>
            <person name="Lian X."/>
        </authorList>
    </citation>
    <scope>NUCLEOTIDE SEQUENCE [LARGE SCALE GENOMIC DNA]</scope>
    <source>
        <strain evidence="2">j3</strain>
    </source>
</reference>
<evidence type="ECO:0000313" key="2">
    <source>
        <dbReference type="Proteomes" id="UP001460072"/>
    </source>
</evidence>
<dbReference type="EMBL" id="JBCGDO010000001">
    <property type="protein sequence ID" value="MEM0540989.1"/>
    <property type="molecule type" value="Genomic_DNA"/>
</dbReference>
<gene>
    <name evidence="1" type="ORF">WFZ85_00010</name>
</gene>
<comment type="caution">
    <text evidence="1">The sequence shown here is derived from an EMBL/GenBank/DDBJ whole genome shotgun (WGS) entry which is preliminary data.</text>
</comment>